<proteinExistence type="predicted"/>
<gene>
    <name evidence="1" type="ORF">CHU92_07295</name>
</gene>
<evidence type="ECO:0000313" key="1">
    <source>
        <dbReference type="EMBL" id="OYQ37881.1"/>
    </source>
</evidence>
<protein>
    <submittedName>
        <fullName evidence="1">Uncharacterized protein</fullName>
    </submittedName>
</protein>
<dbReference type="AlphaFoldDB" id="A0A255Z8Z6"/>
<dbReference type="Proteomes" id="UP000216605">
    <property type="component" value="Unassembled WGS sequence"/>
</dbReference>
<organism evidence="1 2">
    <name type="scientific">Flavobacterium cyanobacteriorum</name>
    <dbReference type="NCBI Taxonomy" id="2022802"/>
    <lineage>
        <taxon>Bacteria</taxon>
        <taxon>Pseudomonadati</taxon>
        <taxon>Bacteroidota</taxon>
        <taxon>Flavobacteriia</taxon>
        <taxon>Flavobacteriales</taxon>
        <taxon>Flavobacteriaceae</taxon>
        <taxon>Flavobacterium</taxon>
    </lineage>
</organism>
<dbReference type="OrthoDB" id="9153432at2"/>
<keyword evidence="2" id="KW-1185">Reference proteome</keyword>
<dbReference type="EMBL" id="NOXV01000246">
    <property type="protein sequence ID" value="OYQ37881.1"/>
    <property type="molecule type" value="Genomic_DNA"/>
</dbReference>
<sequence>MQITSQIAWGVSSHFKMTEILTIDIIDNDKGGHNDLLFSIPDLIGDKEFDTYYFCLAVEPVETIDDIKNAVSQLIQFWHNKVSESKNGETIFLPIDFSDQYTGCLKVQNQDGQLVLTFGFSRREGYAVDPLNPENYYNEITDFEADSEKQLTVDQSIFISTLDKQIRKLKGLTT</sequence>
<evidence type="ECO:0000313" key="2">
    <source>
        <dbReference type="Proteomes" id="UP000216605"/>
    </source>
</evidence>
<accession>A0A255Z8Z6</accession>
<reference evidence="1 2" key="1">
    <citation type="submission" date="2017-07" db="EMBL/GenBank/DDBJ databases">
        <title>Flavobacterium cyanobacteriorum sp. nov., isolated from cyanobacterial aggregates in a eutrophic lake.</title>
        <authorList>
            <person name="Cai H."/>
        </authorList>
    </citation>
    <scope>NUCLEOTIDE SEQUENCE [LARGE SCALE GENOMIC DNA]</scope>
    <source>
        <strain evidence="1 2">TH021</strain>
    </source>
</reference>
<name>A0A255Z8Z6_9FLAO</name>
<comment type="caution">
    <text evidence="1">The sequence shown here is derived from an EMBL/GenBank/DDBJ whole genome shotgun (WGS) entry which is preliminary data.</text>
</comment>